<keyword evidence="2" id="KW-1185">Reference proteome</keyword>
<accession>A0A1X6WTI4</accession>
<dbReference type="EMBL" id="FWFG01000013">
    <property type="protein sequence ID" value="SLM88205.1"/>
    <property type="molecule type" value="Genomic_DNA"/>
</dbReference>
<sequence length="245" mass="25417">MFLLLPPSETKTRPGIGPVLDLDALAHPALTAPRATVLRAAERTARSRGAAGSLKVPASAPELVERMAAITAEPCAPALEVYAGVLYDALGDARGDAERTVLVTSALLGVVDADSDRIPAYRLSAGSVLSRLGAAGAWWRSRLAPIARELAGSGRVVVDCRSGAYRSMMPVPGAIEVAAVRERDGKRTVVSHDAKRYRGLLGRALLTTERAPADAEEVAHAGAGALGDGLAIELQGTTLTVVDRG</sequence>
<dbReference type="Proteomes" id="UP000195981">
    <property type="component" value="Unassembled WGS sequence"/>
</dbReference>
<dbReference type="OrthoDB" id="3210767at2"/>
<gene>
    <name evidence="1" type="ORF">FM110_01335</name>
</gene>
<dbReference type="AlphaFoldDB" id="A0A1X6WTI4"/>
<protein>
    <submittedName>
        <fullName evidence="1">UPF0246 protein YaaA</fullName>
    </submittedName>
</protein>
<proteinExistence type="predicted"/>
<reference evidence="1 2" key="1">
    <citation type="submission" date="2017-02" db="EMBL/GenBank/DDBJ databases">
        <authorList>
            <person name="Peterson S.W."/>
        </authorList>
    </citation>
    <scope>NUCLEOTIDE SEQUENCE [LARGE SCALE GENOMIC DNA]</scope>
    <source>
        <strain evidence="1 2">CIP104813</strain>
    </source>
</reference>
<name>A0A1X6WTI4_9MICO</name>
<dbReference type="RefSeq" id="WP_087101941.1">
    <property type="nucleotide sequence ID" value="NZ_FWFG01000013.1"/>
</dbReference>
<dbReference type="Pfam" id="PF03883">
    <property type="entry name" value="H2O2_YaaD"/>
    <property type="match status" value="1"/>
</dbReference>
<dbReference type="InterPro" id="IPR005583">
    <property type="entry name" value="YaaA"/>
</dbReference>
<evidence type="ECO:0000313" key="2">
    <source>
        <dbReference type="Proteomes" id="UP000195981"/>
    </source>
</evidence>
<organism evidence="1 2">
    <name type="scientific">Brachybacterium nesterenkovii</name>
    <dbReference type="NCBI Taxonomy" id="47847"/>
    <lineage>
        <taxon>Bacteria</taxon>
        <taxon>Bacillati</taxon>
        <taxon>Actinomycetota</taxon>
        <taxon>Actinomycetes</taxon>
        <taxon>Micrococcales</taxon>
        <taxon>Dermabacteraceae</taxon>
        <taxon>Brachybacterium</taxon>
    </lineage>
</organism>
<evidence type="ECO:0000313" key="1">
    <source>
        <dbReference type="EMBL" id="SLM88205.1"/>
    </source>
</evidence>